<dbReference type="GO" id="GO:0006508">
    <property type="term" value="P:proteolysis"/>
    <property type="evidence" value="ECO:0007669"/>
    <property type="project" value="UniProtKB-KW"/>
</dbReference>
<evidence type="ECO:0000256" key="7">
    <source>
        <dbReference type="ARBA" id="ARBA00022825"/>
    </source>
</evidence>
<dbReference type="GO" id="GO:0005886">
    <property type="term" value="C:plasma membrane"/>
    <property type="evidence" value="ECO:0007669"/>
    <property type="project" value="UniProtKB-SubCell"/>
</dbReference>
<feature type="domain" description="Peptidase S49 N-terminal proteobacteria" evidence="11">
    <location>
        <begin position="12"/>
        <end position="131"/>
    </location>
</feature>
<evidence type="ECO:0000256" key="2">
    <source>
        <dbReference type="ARBA" id="ARBA00008683"/>
    </source>
</evidence>
<evidence type="ECO:0000256" key="6">
    <source>
        <dbReference type="ARBA" id="ARBA00022801"/>
    </source>
</evidence>
<accession>A0A1V4H3A1</accession>
<dbReference type="PANTHER" id="PTHR42987:SF4">
    <property type="entry name" value="PROTEASE SOHB-RELATED"/>
    <property type="match status" value="1"/>
</dbReference>
<dbReference type="CDD" id="cd07023">
    <property type="entry name" value="S49_Sppa_N_C"/>
    <property type="match status" value="1"/>
</dbReference>
<dbReference type="RefSeq" id="WP_062498001.1">
    <property type="nucleotide sequence ID" value="NZ_MXAN01000004.1"/>
</dbReference>
<feature type="domain" description="Peptidase S49" evidence="10">
    <location>
        <begin position="134"/>
        <end position="282"/>
    </location>
</feature>
<dbReference type="AlphaFoldDB" id="A0A1V4H3A1"/>
<evidence type="ECO:0000256" key="8">
    <source>
        <dbReference type="ARBA" id="ARBA00022989"/>
    </source>
</evidence>
<keyword evidence="9" id="KW-0472">Membrane</keyword>
<evidence type="ECO:0000313" key="13">
    <source>
        <dbReference type="Proteomes" id="UP000191025"/>
    </source>
</evidence>
<organism evidence="12 13">
    <name type="scientific">Moraxella lacunata</name>
    <dbReference type="NCBI Taxonomy" id="477"/>
    <lineage>
        <taxon>Bacteria</taxon>
        <taxon>Pseudomonadati</taxon>
        <taxon>Pseudomonadota</taxon>
        <taxon>Gammaproteobacteria</taxon>
        <taxon>Moraxellales</taxon>
        <taxon>Moraxellaceae</taxon>
        <taxon>Moraxella</taxon>
    </lineage>
</organism>
<dbReference type="InterPro" id="IPR047272">
    <property type="entry name" value="S49_SppA_C"/>
</dbReference>
<evidence type="ECO:0000256" key="5">
    <source>
        <dbReference type="ARBA" id="ARBA00022692"/>
    </source>
</evidence>
<evidence type="ECO:0000256" key="4">
    <source>
        <dbReference type="ARBA" id="ARBA00022670"/>
    </source>
</evidence>
<keyword evidence="8" id="KW-1133">Transmembrane helix</keyword>
<dbReference type="GO" id="GO:0004252">
    <property type="term" value="F:serine-type endopeptidase activity"/>
    <property type="evidence" value="ECO:0007669"/>
    <property type="project" value="InterPro"/>
</dbReference>
<comment type="similarity">
    <text evidence="2">Belongs to the peptidase S49 family.</text>
</comment>
<dbReference type="Gene3D" id="6.20.330.10">
    <property type="match status" value="1"/>
</dbReference>
<comment type="subcellular location">
    <subcellularLocation>
        <location evidence="1">Cell membrane</location>
    </subcellularLocation>
</comment>
<dbReference type="Proteomes" id="UP000191025">
    <property type="component" value="Unassembled WGS sequence"/>
</dbReference>
<dbReference type="Gene3D" id="3.90.226.10">
    <property type="entry name" value="2-enoyl-CoA Hydratase, Chain A, domain 1"/>
    <property type="match status" value="1"/>
</dbReference>
<dbReference type="InterPro" id="IPR013703">
    <property type="entry name" value="Peptidase_S49_N_proteobac"/>
</dbReference>
<dbReference type="Pfam" id="PF08496">
    <property type="entry name" value="Peptidase_S49_N"/>
    <property type="match status" value="1"/>
</dbReference>
<evidence type="ECO:0000259" key="11">
    <source>
        <dbReference type="Pfam" id="PF08496"/>
    </source>
</evidence>
<gene>
    <name evidence="12" type="ORF">B5J94_00780</name>
</gene>
<evidence type="ECO:0000313" key="12">
    <source>
        <dbReference type="EMBL" id="OPH39347.1"/>
    </source>
</evidence>
<keyword evidence="3" id="KW-1003">Cell membrane</keyword>
<reference evidence="13" key="1">
    <citation type="submission" date="2017-03" db="EMBL/GenBank/DDBJ databases">
        <title>Draft genome sequence of Moraxella equi CCUG 4950T type strain.</title>
        <authorList>
            <person name="Salva-Serra F."/>
            <person name="Engstrom-Jakobsson H."/>
            <person name="Thorell K."/>
            <person name="Jaen-Luchoro D."/>
            <person name="Gonzales-Siles L."/>
            <person name="Karlsson R."/>
            <person name="Yazdan S."/>
            <person name="Boulund F."/>
            <person name="Johnning A."/>
            <person name="Engstrand L."/>
            <person name="Kristiansson E."/>
            <person name="Moore E."/>
        </authorList>
    </citation>
    <scope>NUCLEOTIDE SEQUENCE [LARGE SCALE GENOMIC DNA]</scope>
    <source>
        <strain evidence="13">CCUG 4441</strain>
    </source>
</reference>
<name>A0A1V4H3A1_MORLA</name>
<dbReference type="Pfam" id="PF01343">
    <property type="entry name" value="Peptidase_S49"/>
    <property type="match status" value="1"/>
</dbReference>
<dbReference type="NCBIfam" id="NF008745">
    <property type="entry name" value="PRK11778.1"/>
    <property type="match status" value="1"/>
</dbReference>
<keyword evidence="7" id="KW-0720">Serine protease</keyword>
<dbReference type="EMBL" id="MXAN01000004">
    <property type="protein sequence ID" value="OPH39347.1"/>
    <property type="molecule type" value="Genomic_DNA"/>
</dbReference>
<dbReference type="SUPFAM" id="SSF52096">
    <property type="entry name" value="ClpP/crotonase"/>
    <property type="match status" value="1"/>
</dbReference>
<protein>
    <submittedName>
        <fullName evidence="12">Protease SohB</fullName>
    </submittedName>
</protein>
<proteinExistence type="inferred from homology"/>
<dbReference type="InterPro" id="IPR029045">
    <property type="entry name" value="ClpP/crotonase-like_dom_sf"/>
</dbReference>
<dbReference type="InterPro" id="IPR002142">
    <property type="entry name" value="Peptidase_S49"/>
</dbReference>
<comment type="caution">
    <text evidence="12">The sequence shown here is derived from an EMBL/GenBank/DDBJ whole genome shotgun (WGS) entry which is preliminary data.</text>
</comment>
<dbReference type="PANTHER" id="PTHR42987">
    <property type="entry name" value="PEPTIDASE S49"/>
    <property type="match status" value="1"/>
</dbReference>
<sequence>MLFHSSKKPTELSIIHLNKLQDKRQEQLKDALKNSQKDDKKCGLFGKLCKKAKDKAKDKKDKVDDKSKSKNDSKSVFVLDFDGDIKASAVAHLREEISVIISSAKAGDEVVVRLESGGGQVNAYGLASSQLARLKQAGLTLTVCVDKISASGGYMMACVADKIIASDFAVIGSVGVVSQFPNFHELLKKHNIGYEMFTAGEYKRTVTIFGENDDEDRAKHQADIERIHELFKTFVKKHRPKLDVEKIATGEIWFGQDALDLGLIDAIGTSDGYVLELIKEHEVLVLHTRTKPTLVEKLGLSEQVGIKAGEMVGHMVSSVGEQLAKYQRP</sequence>
<evidence type="ECO:0000256" key="9">
    <source>
        <dbReference type="ARBA" id="ARBA00023136"/>
    </source>
</evidence>
<evidence type="ECO:0000256" key="3">
    <source>
        <dbReference type="ARBA" id="ARBA00022475"/>
    </source>
</evidence>
<evidence type="ECO:0000259" key="10">
    <source>
        <dbReference type="Pfam" id="PF01343"/>
    </source>
</evidence>
<evidence type="ECO:0000256" key="1">
    <source>
        <dbReference type="ARBA" id="ARBA00004236"/>
    </source>
</evidence>
<keyword evidence="6" id="KW-0378">Hydrolase</keyword>
<keyword evidence="5" id="KW-0812">Transmembrane</keyword>
<keyword evidence="4 12" id="KW-0645">Protease</keyword>